<reference evidence="2" key="1">
    <citation type="journal article" date="2020" name="mSystems">
        <title>Genome- and Community-Level Interaction Insights into Carbon Utilization and Element Cycling Functions of Hydrothermarchaeota in Hydrothermal Sediment.</title>
        <authorList>
            <person name="Zhou Z."/>
            <person name="Liu Y."/>
            <person name="Xu W."/>
            <person name="Pan J."/>
            <person name="Luo Z.H."/>
            <person name="Li M."/>
        </authorList>
    </citation>
    <scope>NUCLEOTIDE SEQUENCE [LARGE SCALE GENOMIC DNA]</scope>
    <source>
        <strain evidence="2">HyVt-76</strain>
    </source>
</reference>
<feature type="signal peptide" evidence="1">
    <location>
        <begin position="1"/>
        <end position="29"/>
    </location>
</feature>
<evidence type="ECO:0008006" key="3">
    <source>
        <dbReference type="Google" id="ProtNLM"/>
    </source>
</evidence>
<name>A0A7V5H2J5_CALAY</name>
<gene>
    <name evidence="2" type="ORF">ENL21_01260</name>
</gene>
<dbReference type="Proteomes" id="UP000886111">
    <property type="component" value="Unassembled WGS sequence"/>
</dbReference>
<protein>
    <recommendedName>
        <fullName evidence="3">LPP20 lipoprotein</fullName>
    </recommendedName>
</protein>
<accession>A0A7V5H2J5</accession>
<proteinExistence type="predicted"/>
<organism evidence="2">
    <name type="scientific">Caldithrix abyssi</name>
    <dbReference type="NCBI Taxonomy" id="187145"/>
    <lineage>
        <taxon>Bacteria</taxon>
        <taxon>Pseudomonadati</taxon>
        <taxon>Calditrichota</taxon>
        <taxon>Calditrichia</taxon>
        <taxon>Calditrichales</taxon>
        <taxon>Calditrichaceae</taxon>
        <taxon>Caldithrix</taxon>
    </lineage>
</organism>
<keyword evidence="1" id="KW-0732">Signal</keyword>
<evidence type="ECO:0000256" key="1">
    <source>
        <dbReference type="SAM" id="SignalP"/>
    </source>
</evidence>
<dbReference type="EMBL" id="DRTD01000090">
    <property type="protein sequence ID" value="HHE54380.1"/>
    <property type="molecule type" value="Genomic_DNA"/>
</dbReference>
<sequence>MKRFMFLVVALFIASALIISCGSSNPKVAASNPNAMEVIEDPFQDLTDLSNKIIESGGVAAVGQGTSMRQDLAKKKAVTDAMGNLAQVFNTKVQRLNKSFQEEIGSTNDSEINEAFSTVTKTLTSQLLRGAVTKKVKFMRNKETGQITAAAVVVIDPKTLNQSILDELQNKKPQLYQRFRATKAYEELKKEMEDYEKQQNQGF</sequence>
<dbReference type="AlphaFoldDB" id="A0A7V5H2J5"/>
<feature type="chain" id="PRO_5031515160" description="LPP20 lipoprotein" evidence="1">
    <location>
        <begin position="30"/>
        <end position="203"/>
    </location>
</feature>
<dbReference type="PROSITE" id="PS51257">
    <property type="entry name" value="PROKAR_LIPOPROTEIN"/>
    <property type="match status" value="1"/>
</dbReference>
<evidence type="ECO:0000313" key="2">
    <source>
        <dbReference type="EMBL" id="HHE54380.1"/>
    </source>
</evidence>
<comment type="caution">
    <text evidence="2">The sequence shown here is derived from an EMBL/GenBank/DDBJ whole genome shotgun (WGS) entry which is preliminary data.</text>
</comment>